<sequence>MRLTKEPSTTAGQPSSRDSPHSDPSMESSTPDPQTEYAASSHSTVSGRSAIPQPASASCSAPTMGAEYHSAPEKASARSAPPPLVRADDLDHARSIVPACPAALACPAAPAHPSAPACPAAPAALACPAAPACPASPACPAAPASLSARQEVGQPATHPQAVDLLHGPGHRHRAEGSSPSAASIPDLALSDEEELNHFATLAQLPAAVHEGASSHGPDHHLGCRTPPMTPRPTLAPLVRHHRTTPAASAGQGQSRPVPAVDPVDHDQDAVQDAQAPPSDSADHGPPTRDPSSRRACHPWDQNLEPDLATAQPTHCQGHRAQPGRGLRLRRHDHQPHHQACPAHPAPETENDQTNAAHHHAPPRCPHQHQERSQSTDPHPTPAQHRPHPRPQSPHQPDDHQRPTAKPCRHQHTPQTPHSDTSPDPKAANTQTRPWPHSPTSHPPPTPHATHPAAQSGPTHWTQSVEPHRKDLPMPRHGSLDRRSLRAVEPPPARQASHHEGDALSYGFPRRSPID</sequence>
<name>A0A542ZSW6_9ACTN</name>
<comment type="caution">
    <text evidence="2">The sequence shown here is derived from an EMBL/GenBank/DDBJ whole genome shotgun (WGS) entry which is preliminary data.</text>
</comment>
<feature type="region of interest" description="Disordered" evidence="1">
    <location>
        <begin position="150"/>
        <end position="184"/>
    </location>
</feature>
<protein>
    <submittedName>
        <fullName evidence="2">Uncharacterized protein</fullName>
    </submittedName>
</protein>
<feature type="region of interest" description="Disordered" evidence="1">
    <location>
        <begin position="209"/>
        <end position="299"/>
    </location>
</feature>
<feature type="compositionally biased region" description="Polar residues" evidence="1">
    <location>
        <begin position="1"/>
        <end position="13"/>
    </location>
</feature>
<feature type="compositionally biased region" description="Polar residues" evidence="1">
    <location>
        <begin position="26"/>
        <end position="47"/>
    </location>
</feature>
<keyword evidence="3" id="KW-1185">Reference proteome</keyword>
<evidence type="ECO:0000313" key="3">
    <source>
        <dbReference type="Proteomes" id="UP000316196"/>
    </source>
</evidence>
<evidence type="ECO:0000256" key="1">
    <source>
        <dbReference type="SAM" id="MobiDB-lite"/>
    </source>
</evidence>
<feature type="compositionally biased region" description="Polar residues" evidence="1">
    <location>
        <begin position="412"/>
        <end position="432"/>
    </location>
</feature>
<dbReference type="Proteomes" id="UP000316196">
    <property type="component" value="Unassembled WGS sequence"/>
</dbReference>
<feature type="compositionally biased region" description="Basic and acidic residues" evidence="1">
    <location>
        <begin position="465"/>
        <end position="485"/>
    </location>
</feature>
<feature type="region of interest" description="Disordered" evidence="1">
    <location>
        <begin position="1"/>
        <end position="86"/>
    </location>
</feature>
<gene>
    <name evidence="2" type="ORF">FB460_1143</name>
</gene>
<feature type="compositionally biased region" description="Low complexity" evidence="1">
    <location>
        <begin position="14"/>
        <end position="25"/>
    </location>
</feature>
<dbReference type="EMBL" id="VFOR01000001">
    <property type="protein sequence ID" value="TQL63340.1"/>
    <property type="molecule type" value="Genomic_DNA"/>
</dbReference>
<dbReference type="AlphaFoldDB" id="A0A542ZSW6"/>
<feature type="region of interest" description="Disordered" evidence="1">
    <location>
        <begin position="331"/>
        <end position="514"/>
    </location>
</feature>
<feature type="compositionally biased region" description="Polar residues" evidence="1">
    <location>
        <begin position="455"/>
        <end position="464"/>
    </location>
</feature>
<accession>A0A542ZSW6</accession>
<organism evidence="2 3">
    <name type="scientific">Propioniferax innocua</name>
    <dbReference type="NCBI Taxonomy" id="1753"/>
    <lineage>
        <taxon>Bacteria</taxon>
        <taxon>Bacillati</taxon>
        <taxon>Actinomycetota</taxon>
        <taxon>Actinomycetes</taxon>
        <taxon>Propionibacteriales</taxon>
        <taxon>Propionibacteriaceae</taxon>
        <taxon>Propioniferax</taxon>
    </lineage>
</organism>
<feature type="compositionally biased region" description="Basic and acidic residues" evidence="1">
    <location>
        <begin position="280"/>
        <end position="292"/>
    </location>
</feature>
<evidence type="ECO:0000313" key="2">
    <source>
        <dbReference type="EMBL" id="TQL63340.1"/>
    </source>
</evidence>
<reference evidence="2 3" key="1">
    <citation type="submission" date="2019-06" db="EMBL/GenBank/DDBJ databases">
        <title>Sequencing the genomes of 1000 actinobacteria strains.</title>
        <authorList>
            <person name="Klenk H.-P."/>
        </authorList>
    </citation>
    <scope>NUCLEOTIDE SEQUENCE [LARGE SCALE GENOMIC DNA]</scope>
    <source>
        <strain evidence="2 3">DSM 8251</strain>
    </source>
</reference>
<proteinExistence type="predicted"/>